<keyword evidence="3" id="KW-0677">Repeat</keyword>
<feature type="region of interest" description="Disordered" evidence="11">
    <location>
        <begin position="1"/>
        <end position="216"/>
    </location>
</feature>
<keyword evidence="5" id="KW-0862">Zinc</keyword>
<evidence type="ECO:0000256" key="11">
    <source>
        <dbReference type="SAM" id="MobiDB-lite"/>
    </source>
</evidence>
<dbReference type="FunFam" id="3.30.160.60:FF:001102">
    <property type="entry name" value="Transcription factor IIIA"/>
    <property type="match status" value="1"/>
</dbReference>
<dbReference type="PANTHER" id="PTHR23233">
    <property type="entry name" value="SAL-LIKE PROTEIN"/>
    <property type="match status" value="1"/>
</dbReference>
<dbReference type="GO" id="GO:0005634">
    <property type="term" value="C:nucleus"/>
    <property type="evidence" value="ECO:0007669"/>
    <property type="project" value="UniProtKB-SubCell"/>
</dbReference>
<keyword evidence="4 10" id="KW-0863">Zinc-finger</keyword>
<evidence type="ECO:0000259" key="12">
    <source>
        <dbReference type="PROSITE" id="PS50157"/>
    </source>
</evidence>
<evidence type="ECO:0000256" key="7">
    <source>
        <dbReference type="ARBA" id="ARBA00023163"/>
    </source>
</evidence>
<comment type="similarity">
    <text evidence="9">Belongs to the sal C2H2-type zinc-finger protein family.</text>
</comment>
<dbReference type="PROSITE" id="PS00028">
    <property type="entry name" value="ZINC_FINGER_C2H2_1"/>
    <property type="match status" value="2"/>
</dbReference>
<proteinExistence type="inferred from homology"/>
<reference evidence="13 14" key="1">
    <citation type="submission" date="2022-12" db="EMBL/GenBank/DDBJ databases">
        <title>Genomic features and morphological characterization of a novel Knufia sp. strain isolated from spacecraft assembly facility.</title>
        <authorList>
            <person name="Teixeira M."/>
            <person name="Chander A.M."/>
            <person name="Stajich J.E."/>
            <person name="Venkateswaran K."/>
        </authorList>
    </citation>
    <scope>NUCLEOTIDE SEQUENCE [LARGE SCALE GENOMIC DNA]</scope>
    <source>
        <strain evidence="13 14">FJI-L2-BK-P2</strain>
    </source>
</reference>
<dbReference type="Gene3D" id="3.30.160.60">
    <property type="entry name" value="Classic Zinc Finger"/>
    <property type="match status" value="2"/>
</dbReference>
<keyword evidence="14" id="KW-1185">Reference proteome</keyword>
<feature type="domain" description="C2H2-type" evidence="12">
    <location>
        <begin position="252"/>
        <end position="282"/>
    </location>
</feature>
<dbReference type="InterPro" id="IPR036236">
    <property type="entry name" value="Znf_C2H2_sf"/>
</dbReference>
<dbReference type="SUPFAM" id="SSF57667">
    <property type="entry name" value="beta-beta-alpha zinc fingers"/>
    <property type="match status" value="1"/>
</dbReference>
<dbReference type="FunFam" id="3.30.160.60:FF:000744">
    <property type="entry name" value="zinc finger E-box-binding homeobox 1"/>
    <property type="match status" value="1"/>
</dbReference>
<evidence type="ECO:0000256" key="3">
    <source>
        <dbReference type="ARBA" id="ARBA00022737"/>
    </source>
</evidence>
<feature type="compositionally biased region" description="Polar residues" evidence="11">
    <location>
        <begin position="149"/>
        <end position="164"/>
    </location>
</feature>
<dbReference type="Proteomes" id="UP001316803">
    <property type="component" value="Unassembled WGS sequence"/>
</dbReference>
<evidence type="ECO:0000313" key="13">
    <source>
        <dbReference type="EMBL" id="KAK5954704.1"/>
    </source>
</evidence>
<evidence type="ECO:0000256" key="10">
    <source>
        <dbReference type="PROSITE-ProRule" id="PRU00042"/>
    </source>
</evidence>
<dbReference type="PANTHER" id="PTHR23233:SF84">
    <property type="entry name" value="FI23031P1"/>
    <property type="match status" value="1"/>
</dbReference>
<dbReference type="PROSITE" id="PS50157">
    <property type="entry name" value="ZINC_FINGER_C2H2_2"/>
    <property type="match status" value="2"/>
</dbReference>
<dbReference type="GO" id="GO:0008270">
    <property type="term" value="F:zinc ion binding"/>
    <property type="evidence" value="ECO:0007669"/>
    <property type="project" value="UniProtKB-KW"/>
</dbReference>
<evidence type="ECO:0000256" key="8">
    <source>
        <dbReference type="ARBA" id="ARBA00023242"/>
    </source>
</evidence>
<feature type="domain" description="C2H2-type" evidence="12">
    <location>
        <begin position="224"/>
        <end position="251"/>
    </location>
</feature>
<evidence type="ECO:0000256" key="9">
    <source>
        <dbReference type="ARBA" id="ARBA00038474"/>
    </source>
</evidence>
<feature type="compositionally biased region" description="Polar residues" evidence="11">
    <location>
        <begin position="86"/>
        <end position="116"/>
    </location>
</feature>
<gene>
    <name evidence="13" type="ORF">OHC33_004428</name>
</gene>
<dbReference type="InterPro" id="IPR013087">
    <property type="entry name" value="Znf_C2H2_type"/>
</dbReference>
<keyword evidence="8" id="KW-0539">Nucleus</keyword>
<feature type="compositionally biased region" description="Pro residues" evidence="11">
    <location>
        <begin position="1"/>
        <end position="10"/>
    </location>
</feature>
<dbReference type="GO" id="GO:0000978">
    <property type="term" value="F:RNA polymerase II cis-regulatory region sequence-specific DNA binding"/>
    <property type="evidence" value="ECO:0007669"/>
    <property type="project" value="TreeGrafter"/>
</dbReference>
<accession>A0AAN8EFR9</accession>
<keyword evidence="6" id="KW-0805">Transcription regulation</keyword>
<dbReference type="Pfam" id="PF00096">
    <property type="entry name" value="zf-C2H2"/>
    <property type="match status" value="2"/>
</dbReference>
<comment type="caution">
    <text evidence="13">The sequence shown here is derived from an EMBL/GenBank/DDBJ whole genome shotgun (WGS) entry which is preliminary data.</text>
</comment>
<name>A0AAN8EFR9_9EURO</name>
<comment type="subcellular location">
    <subcellularLocation>
        <location evidence="1">Nucleus</location>
    </subcellularLocation>
</comment>
<dbReference type="AlphaFoldDB" id="A0AAN8EFR9"/>
<dbReference type="InterPro" id="IPR051565">
    <property type="entry name" value="Sal_C2H2-zinc-finger"/>
</dbReference>
<evidence type="ECO:0000256" key="5">
    <source>
        <dbReference type="ARBA" id="ARBA00022833"/>
    </source>
</evidence>
<dbReference type="SMART" id="SM00355">
    <property type="entry name" value="ZnF_C2H2"/>
    <property type="match status" value="2"/>
</dbReference>
<feature type="compositionally biased region" description="Polar residues" evidence="11">
    <location>
        <begin position="26"/>
        <end position="36"/>
    </location>
</feature>
<evidence type="ECO:0000256" key="1">
    <source>
        <dbReference type="ARBA" id="ARBA00004123"/>
    </source>
</evidence>
<sequence length="292" mass="31758">MERNTPPRPSLPSISSLIEDVDKQSENAPTRSPNLDQQRRISAGSHRQPRTPDRVSFTGSPRNGMPPTPPLPGTSSFDFTPKPTVSPATNGNTQNGYLPRSPATTNPEAYAQQRSSYPPVPEPTHWSNSGSPRSSRRASGESSEAQHNGAVTSESSYPDPSESASPYPGLAQQRPLPANFPPPVPSPGQQLPPIDPQMAPTHYQHHHHYPVTNSSAYPQSTDRYQCPTCHKAFSRPSSLKIHTYSHTGEKPFKCKFEGCGKYFSVRSNMKRHEKGCHGVETSSAGGNSPKAS</sequence>
<dbReference type="GO" id="GO:0000981">
    <property type="term" value="F:DNA-binding transcription factor activity, RNA polymerase II-specific"/>
    <property type="evidence" value="ECO:0007669"/>
    <property type="project" value="TreeGrafter"/>
</dbReference>
<evidence type="ECO:0000256" key="2">
    <source>
        <dbReference type="ARBA" id="ARBA00022723"/>
    </source>
</evidence>
<organism evidence="13 14">
    <name type="scientific">Knufia fluminis</name>
    <dbReference type="NCBI Taxonomy" id="191047"/>
    <lineage>
        <taxon>Eukaryota</taxon>
        <taxon>Fungi</taxon>
        <taxon>Dikarya</taxon>
        <taxon>Ascomycota</taxon>
        <taxon>Pezizomycotina</taxon>
        <taxon>Eurotiomycetes</taxon>
        <taxon>Chaetothyriomycetidae</taxon>
        <taxon>Chaetothyriales</taxon>
        <taxon>Trichomeriaceae</taxon>
        <taxon>Knufia</taxon>
    </lineage>
</organism>
<protein>
    <recommendedName>
        <fullName evidence="12">C2H2-type domain-containing protein</fullName>
    </recommendedName>
</protein>
<evidence type="ECO:0000256" key="6">
    <source>
        <dbReference type="ARBA" id="ARBA00023015"/>
    </source>
</evidence>
<dbReference type="EMBL" id="JAKLMC020000008">
    <property type="protein sequence ID" value="KAK5954704.1"/>
    <property type="molecule type" value="Genomic_DNA"/>
</dbReference>
<keyword evidence="2" id="KW-0479">Metal-binding</keyword>
<evidence type="ECO:0000256" key="4">
    <source>
        <dbReference type="ARBA" id="ARBA00022771"/>
    </source>
</evidence>
<evidence type="ECO:0000313" key="14">
    <source>
        <dbReference type="Proteomes" id="UP001316803"/>
    </source>
</evidence>
<keyword evidence="7" id="KW-0804">Transcription</keyword>